<reference evidence="4" key="2">
    <citation type="submission" date="2024-06" db="UniProtKB">
        <authorList>
            <consortium name="EnsemblMetazoa"/>
        </authorList>
    </citation>
    <scope>IDENTIFICATION</scope>
</reference>
<sequence length="543" mass="62664">MAAFMHIVYKSLLLLLMASPLMADKENVPVYEENPSNTWGKIGEEKVEQIRREAQHSTCWKEALVSLETSCKNLSDTSQSRLALSFANCHLERSGRRTYPCIGGQSIRDCTSPNVMDNFAFQTYTEFFTHSSHMCFYLQSTLWRERTERTINDLGKTSTEVVSKLEESLEYHKKMETLQSTSLSNQRDILSHEQKIASSIQAGHTRFSNYFEEMIEKAEKQKLLLDSIFSNLNKGFDGIQWFLTSILGEVTYFGTILFFFLTLIVLTLLPQFGYSRLWLYVTLFFYFILESGIRQIFIWLFGLQSPQMMPYLHTFLWYSRSSVIILILPAVYLWCYLVHSDMQSKQLKLLKDIQDHLHLLKDNEAQNQIDSYERIDFDGVVPPLSPPPPPGVPLSSFYPNDPVAHDEYKQIKSGTQLLDFLSSIYIKKGMYDTAVTLESIDDDATYQPDGRIDTIEEEAETDDESSSSLLQHSLLPRPPLSHAPQYNITPHRRNRLGAIEIHQEQRVNSSHDDSGINNDQFSSFSSPVTRYDLRPRRSTPRRI</sequence>
<dbReference type="EnsemblMetazoa" id="XM_019999193.1">
    <property type="protein sequence ID" value="XP_019854752.1"/>
    <property type="gene ID" value="LOC105313538"/>
</dbReference>
<proteinExistence type="predicted"/>
<keyword evidence="3" id="KW-0732">Signal</keyword>
<dbReference type="GeneID" id="105313538"/>
<keyword evidence="2" id="KW-0812">Transmembrane</keyword>
<evidence type="ECO:0000256" key="3">
    <source>
        <dbReference type="SAM" id="SignalP"/>
    </source>
</evidence>
<accession>A0AAN0JDD4</accession>
<feature type="transmembrane region" description="Helical" evidence="2">
    <location>
        <begin position="315"/>
        <end position="338"/>
    </location>
</feature>
<protein>
    <recommendedName>
        <fullName evidence="6">Protein brambleberry</fullName>
    </recommendedName>
</protein>
<feature type="chain" id="PRO_5042974140" description="Protein brambleberry" evidence="3">
    <location>
        <begin position="24"/>
        <end position="543"/>
    </location>
</feature>
<feature type="compositionally biased region" description="Low complexity" evidence="1">
    <location>
        <begin position="466"/>
        <end position="475"/>
    </location>
</feature>
<feature type="compositionally biased region" description="Basic and acidic residues" evidence="1">
    <location>
        <begin position="505"/>
        <end position="514"/>
    </location>
</feature>
<feature type="compositionally biased region" description="Polar residues" evidence="1">
    <location>
        <begin position="515"/>
        <end position="528"/>
    </location>
</feature>
<dbReference type="PANTHER" id="PTHR33538:SF2">
    <property type="entry name" value="PROTEIN GAMETE EXPRESSED 1"/>
    <property type="match status" value="1"/>
</dbReference>
<feature type="region of interest" description="Disordered" evidence="1">
    <location>
        <begin position="457"/>
        <end position="487"/>
    </location>
</feature>
<keyword evidence="2" id="KW-0472">Membrane</keyword>
<feature type="signal peptide" evidence="3">
    <location>
        <begin position="1"/>
        <end position="23"/>
    </location>
</feature>
<dbReference type="Proteomes" id="UP000007879">
    <property type="component" value="Unassembled WGS sequence"/>
</dbReference>
<evidence type="ECO:0008006" key="6">
    <source>
        <dbReference type="Google" id="ProtNLM"/>
    </source>
</evidence>
<feature type="transmembrane region" description="Helical" evidence="2">
    <location>
        <begin position="277"/>
        <end position="303"/>
    </location>
</feature>
<evidence type="ECO:0000313" key="4">
    <source>
        <dbReference type="EnsemblMetazoa" id="XP_019854752.1"/>
    </source>
</evidence>
<dbReference type="InterPro" id="IPR040346">
    <property type="entry name" value="GEX1/Brambleberry"/>
</dbReference>
<organism evidence="4 5">
    <name type="scientific">Amphimedon queenslandica</name>
    <name type="common">Sponge</name>
    <dbReference type="NCBI Taxonomy" id="400682"/>
    <lineage>
        <taxon>Eukaryota</taxon>
        <taxon>Metazoa</taxon>
        <taxon>Porifera</taxon>
        <taxon>Demospongiae</taxon>
        <taxon>Heteroscleromorpha</taxon>
        <taxon>Haplosclerida</taxon>
        <taxon>Niphatidae</taxon>
        <taxon>Amphimedon</taxon>
    </lineage>
</organism>
<dbReference type="KEGG" id="aqu:105313538"/>
<feature type="region of interest" description="Disordered" evidence="1">
    <location>
        <begin position="505"/>
        <end position="543"/>
    </location>
</feature>
<keyword evidence="2" id="KW-1133">Transmembrane helix</keyword>
<evidence type="ECO:0000256" key="1">
    <source>
        <dbReference type="SAM" id="MobiDB-lite"/>
    </source>
</evidence>
<evidence type="ECO:0000256" key="2">
    <source>
        <dbReference type="SAM" id="Phobius"/>
    </source>
</evidence>
<dbReference type="AlphaFoldDB" id="A0AAN0JDD4"/>
<feature type="transmembrane region" description="Helical" evidence="2">
    <location>
        <begin position="250"/>
        <end position="270"/>
    </location>
</feature>
<dbReference type="RefSeq" id="XP_019854752.1">
    <property type="nucleotide sequence ID" value="XM_019999193.1"/>
</dbReference>
<evidence type="ECO:0000313" key="5">
    <source>
        <dbReference type="Proteomes" id="UP000007879"/>
    </source>
</evidence>
<keyword evidence="5" id="KW-1185">Reference proteome</keyword>
<reference evidence="5" key="1">
    <citation type="journal article" date="2010" name="Nature">
        <title>The Amphimedon queenslandica genome and the evolution of animal complexity.</title>
        <authorList>
            <person name="Srivastava M."/>
            <person name="Simakov O."/>
            <person name="Chapman J."/>
            <person name="Fahey B."/>
            <person name="Gauthier M.E."/>
            <person name="Mitros T."/>
            <person name="Richards G.S."/>
            <person name="Conaco C."/>
            <person name="Dacre M."/>
            <person name="Hellsten U."/>
            <person name="Larroux C."/>
            <person name="Putnam N.H."/>
            <person name="Stanke M."/>
            <person name="Adamska M."/>
            <person name="Darling A."/>
            <person name="Degnan S.M."/>
            <person name="Oakley T.H."/>
            <person name="Plachetzki D.C."/>
            <person name="Zhai Y."/>
            <person name="Adamski M."/>
            <person name="Calcino A."/>
            <person name="Cummins S.F."/>
            <person name="Goodstein D.M."/>
            <person name="Harris C."/>
            <person name="Jackson D.J."/>
            <person name="Leys S.P."/>
            <person name="Shu S."/>
            <person name="Woodcroft B.J."/>
            <person name="Vervoort M."/>
            <person name="Kosik K.S."/>
            <person name="Manning G."/>
            <person name="Degnan B.M."/>
            <person name="Rokhsar D.S."/>
        </authorList>
    </citation>
    <scope>NUCLEOTIDE SEQUENCE [LARGE SCALE GENOMIC DNA]</scope>
</reference>
<name>A0AAN0JDD4_AMPQE</name>
<dbReference type="PANTHER" id="PTHR33538">
    <property type="entry name" value="PROTEIN GAMETE EXPRESSED 1"/>
    <property type="match status" value="1"/>
</dbReference>